<dbReference type="EMBL" id="CP000884">
    <property type="protein sequence ID" value="ABX33016.1"/>
    <property type="molecule type" value="Genomic_DNA"/>
</dbReference>
<feature type="signal peptide" evidence="2">
    <location>
        <begin position="1"/>
        <end position="25"/>
    </location>
</feature>
<keyword evidence="2" id="KW-0732">Signal</keyword>
<evidence type="ECO:0000256" key="2">
    <source>
        <dbReference type="SAM" id="SignalP"/>
    </source>
</evidence>
<feature type="compositionally biased region" description="Basic and acidic residues" evidence="1">
    <location>
        <begin position="63"/>
        <end position="79"/>
    </location>
</feature>
<dbReference type="HOGENOM" id="CLU_121782_0_0_4"/>
<reference evidence="3 4" key="1">
    <citation type="journal article" date="2004" name="Appl. Environ. Microbiol.">
        <title>Mineralization of individual congeners of linear alkylbenzenesulfonate by defined pairs of heterotrophic bacteria.</title>
        <authorList>
            <person name="Schleheck D."/>
            <person name="Knepper T.P."/>
            <person name="Fischer K."/>
            <person name="Cook A.M."/>
        </authorList>
    </citation>
    <scope>NUCLEOTIDE SEQUENCE [LARGE SCALE GENOMIC DNA]</scope>
    <source>
        <strain evidence="4">DSM 14801 / SPH-1</strain>
    </source>
</reference>
<dbReference type="eggNOG" id="ENOG503027G">
    <property type="taxonomic scope" value="Bacteria"/>
</dbReference>
<organism evidence="3 4">
    <name type="scientific">Delftia acidovorans (strain DSM 14801 / SPH-1)</name>
    <dbReference type="NCBI Taxonomy" id="398578"/>
    <lineage>
        <taxon>Bacteria</taxon>
        <taxon>Pseudomonadati</taxon>
        <taxon>Pseudomonadota</taxon>
        <taxon>Betaproteobacteria</taxon>
        <taxon>Burkholderiales</taxon>
        <taxon>Comamonadaceae</taxon>
        <taxon>Delftia</taxon>
    </lineage>
</organism>
<feature type="region of interest" description="Disordered" evidence="1">
    <location>
        <begin position="136"/>
        <end position="164"/>
    </location>
</feature>
<reference evidence="4" key="2">
    <citation type="submission" date="2007-11" db="EMBL/GenBank/DDBJ databases">
        <title>Complete sequence of Delftia acidovorans DSM 14801 / SPH-1.</title>
        <authorList>
            <person name="Copeland A."/>
            <person name="Lucas S."/>
            <person name="Lapidus A."/>
            <person name="Barry K."/>
            <person name="Glavina del Rio T."/>
            <person name="Dalin E."/>
            <person name="Tice H."/>
            <person name="Pitluck S."/>
            <person name="Lowry S."/>
            <person name="Clum A."/>
            <person name="Schmutz J."/>
            <person name="Larimer F."/>
            <person name="Land M."/>
            <person name="Hauser L."/>
            <person name="Kyrpides N."/>
            <person name="Kim E."/>
            <person name="Schleheck D."/>
            <person name="Richardson P."/>
        </authorList>
    </citation>
    <scope>NUCLEOTIDE SEQUENCE [LARGE SCALE GENOMIC DNA]</scope>
    <source>
        <strain evidence="4">DSM 14801 / SPH-1</strain>
    </source>
</reference>
<dbReference type="STRING" id="398578.Daci_0370"/>
<protein>
    <recommendedName>
        <fullName evidence="5">Cell envelope biogenesis protein TolA</fullName>
    </recommendedName>
</protein>
<feature type="compositionally biased region" description="Low complexity" evidence="1">
    <location>
        <begin position="136"/>
        <end position="152"/>
    </location>
</feature>
<dbReference type="RefSeq" id="WP_012202309.1">
    <property type="nucleotide sequence ID" value="NC_010002.1"/>
</dbReference>
<evidence type="ECO:0000256" key="1">
    <source>
        <dbReference type="SAM" id="MobiDB-lite"/>
    </source>
</evidence>
<dbReference type="GeneID" id="24119463"/>
<dbReference type="KEGG" id="dac:Daci_0370"/>
<dbReference type="AlphaFoldDB" id="A9BPP7"/>
<proteinExistence type="predicted"/>
<feature type="compositionally biased region" description="Basic and acidic residues" evidence="1">
    <location>
        <begin position="153"/>
        <end position="164"/>
    </location>
</feature>
<sequence length="195" mass="20776">MQTPQRFRHMLSAVALGLMASGAMAMTNAEHTAAKNQIEADYKAAKEQCKPLKGNAKDVCEKQAKGQENVAKAELESRRNPSPKNSEKALIAKADADYDIAKEKCDDLKGDAKDVCVKDAKAAHVHAVEAAKVNKAQAEPAANSAAKAANVAETRKDAAEETREADYKAAKARCDTMSGAAKDTCVADAKRKFGQ</sequence>
<feature type="region of interest" description="Disordered" evidence="1">
    <location>
        <begin position="63"/>
        <end position="88"/>
    </location>
</feature>
<evidence type="ECO:0000313" key="4">
    <source>
        <dbReference type="Proteomes" id="UP000000784"/>
    </source>
</evidence>
<feature type="chain" id="PRO_5002734959" description="Cell envelope biogenesis protein TolA" evidence="2">
    <location>
        <begin position="26"/>
        <end position="195"/>
    </location>
</feature>
<name>A9BPP7_DELAS</name>
<evidence type="ECO:0000313" key="3">
    <source>
        <dbReference type="EMBL" id="ABX33016.1"/>
    </source>
</evidence>
<accession>A9BPP7</accession>
<keyword evidence="4" id="KW-1185">Reference proteome</keyword>
<gene>
    <name evidence="3" type="ordered locus">Daci_0370</name>
</gene>
<dbReference type="Proteomes" id="UP000000784">
    <property type="component" value="Chromosome"/>
</dbReference>
<evidence type="ECO:0008006" key="5">
    <source>
        <dbReference type="Google" id="ProtNLM"/>
    </source>
</evidence>